<keyword evidence="6 12" id="KW-0472">Membrane</keyword>
<evidence type="ECO:0000256" key="5">
    <source>
        <dbReference type="ARBA" id="ARBA00022989"/>
    </source>
</evidence>
<gene>
    <name evidence="14" type="ORF">QLQ16_07680</name>
</gene>
<keyword evidence="3" id="KW-0997">Cell inner membrane</keyword>
<protein>
    <recommendedName>
        <fullName evidence="9">Periplasmic chaperone PpiD</fullName>
    </recommendedName>
    <alternativeName>
        <fullName evidence="10">Periplasmic folding chaperone</fullName>
    </alternativeName>
</protein>
<dbReference type="PANTHER" id="PTHR47529">
    <property type="entry name" value="PEPTIDYL-PROLYL CIS-TRANS ISOMERASE D"/>
    <property type="match status" value="1"/>
</dbReference>
<evidence type="ECO:0000256" key="11">
    <source>
        <dbReference type="PROSITE-ProRule" id="PRU00278"/>
    </source>
</evidence>
<proteinExistence type="inferred from homology"/>
<evidence type="ECO:0000256" key="12">
    <source>
        <dbReference type="SAM" id="Phobius"/>
    </source>
</evidence>
<dbReference type="SUPFAM" id="SSF54534">
    <property type="entry name" value="FKBP-like"/>
    <property type="match status" value="1"/>
</dbReference>
<dbReference type="InterPro" id="IPR000297">
    <property type="entry name" value="PPIase_PpiC"/>
</dbReference>
<keyword evidence="2" id="KW-1003">Cell membrane</keyword>
<evidence type="ECO:0000313" key="15">
    <source>
        <dbReference type="Proteomes" id="UP001431902"/>
    </source>
</evidence>
<keyword evidence="11" id="KW-0413">Isomerase</keyword>
<evidence type="ECO:0000256" key="3">
    <source>
        <dbReference type="ARBA" id="ARBA00022519"/>
    </source>
</evidence>
<comment type="similarity">
    <text evidence="8">Belongs to the PpiD chaperone family.</text>
</comment>
<dbReference type="Pfam" id="PF13624">
    <property type="entry name" value="SurA_N_3"/>
    <property type="match status" value="1"/>
</dbReference>
<dbReference type="InterPro" id="IPR027304">
    <property type="entry name" value="Trigger_fact/SurA_dom_sf"/>
</dbReference>
<keyword evidence="15" id="KW-1185">Reference proteome</keyword>
<dbReference type="Gene3D" id="3.10.50.40">
    <property type="match status" value="1"/>
</dbReference>
<feature type="transmembrane region" description="Helical" evidence="12">
    <location>
        <begin position="12"/>
        <end position="29"/>
    </location>
</feature>
<keyword evidence="7" id="KW-0143">Chaperone</keyword>
<keyword evidence="11" id="KW-0697">Rotamase</keyword>
<feature type="domain" description="PpiC" evidence="13">
    <location>
        <begin position="268"/>
        <end position="371"/>
    </location>
</feature>
<dbReference type="RefSeq" id="WP_283224105.1">
    <property type="nucleotide sequence ID" value="NZ_JASGBH010000004.1"/>
</dbReference>
<evidence type="ECO:0000256" key="10">
    <source>
        <dbReference type="ARBA" id="ARBA00042775"/>
    </source>
</evidence>
<evidence type="ECO:0000256" key="1">
    <source>
        <dbReference type="ARBA" id="ARBA00004382"/>
    </source>
</evidence>
<organism evidence="14 15">
    <name type="scientific">Limnohabitans lacus</name>
    <dbReference type="NCBI Taxonomy" id="3045173"/>
    <lineage>
        <taxon>Bacteria</taxon>
        <taxon>Pseudomonadati</taxon>
        <taxon>Pseudomonadota</taxon>
        <taxon>Betaproteobacteria</taxon>
        <taxon>Burkholderiales</taxon>
        <taxon>Comamonadaceae</taxon>
        <taxon>Limnohabitans</taxon>
    </lineage>
</organism>
<keyword evidence="5 12" id="KW-1133">Transmembrane helix</keyword>
<dbReference type="Proteomes" id="UP001431902">
    <property type="component" value="Unassembled WGS sequence"/>
</dbReference>
<evidence type="ECO:0000256" key="2">
    <source>
        <dbReference type="ARBA" id="ARBA00022475"/>
    </source>
</evidence>
<name>A0ABT6X6H5_9BURK</name>
<dbReference type="Gene3D" id="1.10.4030.10">
    <property type="entry name" value="Porin chaperone SurA, peptide-binding domain"/>
    <property type="match status" value="1"/>
</dbReference>
<dbReference type="PROSITE" id="PS50198">
    <property type="entry name" value="PPIC_PPIASE_2"/>
    <property type="match status" value="1"/>
</dbReference>
<dbReference type="EMBL" id="JASGBH010000004">
    <property type="protein sequence ID" value="MDI9233714.1"/>
    <property type="molecule type" value="Genomic_DNA"/>
</dbReference>
<evidence type="ECO:0000259" key="13">
    <source>
        <dbReference type="PROSITE" id="PS50198"/>
    </source>
</evidence>
<dbReference type="Pfam" id="PF13616">
    <property type="entry name" value="Rotamase_3"/>
    <property type="match status" value="1"/>
</dbReference>
<dbReference type="SUPFAM" id="SSF109998">
    <property type="entry name" value="Triger factor/SurA peptide-binding domain-like"/>
    <property type="match status" value="1"/>
</dbReference>
<dbReference type="InterPro" id="IPR046357">
    <property type="entry name" value="PPIase_dom_sf"/>
</dbReference>
<evidence type="ECO:0000256" key="8">
    <source>
        <dbReference type="ARBA" id="ARBA00038408"/>
    </source>
</evidence>
<evidence type="ECO:0000256" key="6">
    <source>
        <dbReference type="ARBA" id="ARBA00023136"/>
    </source>
</evidence>
<evidence type="ECO:0000256" key="4">
    <source>
        <dbReference type="ARBA" id="ARBA00022692"/>
    </source>
</evidence>
<reference evidence="14" key="1">
    <citation type="submission" date="2023-05" db="EMBL/GenBank/DDBJ databases">
        <title>Limnohabitans sp. strain HM2-2 Genome sequencing and assembly.</title>
        <authorList>
            <person name="Jung Y."/>
        </authorList>
    </citation>
    <scope>NUCLEOTIDE SEQUENCE</scope>
    <source>
        <strain evidence="14">HM2-2</strain>
    </source>
</reference>
<sequence>MFDSIRNHSKILMGLLFLLVIPSFVLFGMDSYSRFSDQGAAVAKVSGNKITQGEWDAAHQREVERIRASVPNIDPKLLDSAEARYATLERMVNDRVIAAAADKQLLVTSDQRLARYLQQDPSIAGLRGADGKLDMDRYRQLAASQGMTPEMLEAKVRQDLSAQQVLGGLQQSVLASQSQTDAALNAFLQRREIQSQKWSPADFAAKVQVTDADLEKFYQTQAERFRSIESADIEYLVLDTAALQKSINLPEQDLKTYYEQNMQRLAGKEERRASHILITAAKDAPAADRTKARAKADELLAAVRKSPKSFADVARKNSQDPGSAAKGGDLDFFAKGAMVKAFEDAAFALKKGEISDVVESEFGFHIIELTDIKAPKAPSFEAMRPQLEADLRKQQAQRQFAEQAETFTNSVYEQADSFKSTAERLKLTVQKAEGLTRSPTPGAQGVLANAKLLQSLFAEESVTKRRNTAAVEVAPSTLVSARIVAYRPAAVRPFAEVKDEVRRQFVMDKSAELAKAEGLTKLAAWKDQAAQAQVGSPVVVSRDMLQGQPQAVVDAALRADPARLPAMVGVDLGSQGYVVARVNKIVPRDAMTPEQLAQSRQQMSQLWGQAESQAYLTHLKQQLKAEILVQKPGAKREDAAEKR</sequence>
<evidence type="ECO:0000313" key="14">
    <source>
        <dbReference type="EMBL" id="MDI9233714.1"/>
    </source>
</evidence>
<evidence type="ECO:0000256" key="7">
    <source>
        <dbReference type="ARBA" id="ARBA00023186"/>
    </source>
</evidence>
<dbReference type="PANTHER" id="PTHR47529:SF1">
    <property type="entry name" value="PERIPLASMIC CHAPERONE PPID"/>
    <property type="match status" value="1"/>
</dbReference>
<accession>A0ABT6X6H5</accession>
<dbReference type="InterPro" id="IPR052029">
    <property type="entry name" value="PpiD_chaperone"/>
</dbReference>
<evidence type="ECO:0000256" key="9">
    <source>
        <dbReference type="ARBA" id="ARBA00040743"/>
    </source>
</evidence>
<keyword evidence="4 12" id="KW-0812">Transmembrane</keyword>
<comment type="subcellular location">
    <subcellularLocation>
        <location evidence="1">Cell inner membrane</location>
        <topology evidence="1">Single-pass type II membrane protein</topology>
        <orientation evidence="1">Periplasmic side</orientation>
    </subcellularLocation>
</comment>
<comment type="caution">
    <text evidence="14">The sequence shown here is derived from an EMBL/GenBank/DDBJ whole genome shotgun (WGS) entry which is preliminary data.</text>
</comment>